<dbReference type="EMBL" id="CM034393">
    <property type="protein sequence ID" value="KAJ0180001.1"/>
    <property type="molecule type" value="Genomic_DNA"/>
</dbReference>
<reference evidence="1 2" key="1">
    <citation type="journal article" date="2021" name="Front. Genet.">
        <title>Chromosome-Level Genome Assembly Reveals Significant Gene Expansion in the Toll and IMD Signaling Pathways of Dendrolimus kikuchii.</title>
        <authorList>
            <person name="Zhou J."/>
            <person name="Wu P."/>
            <person name="Xiong Z."/>
            <person name="Liu N."/>
            <person name="Zhao N."/>
            <person name="Ji M."/>
            <person name="Qiu Y."/>
            <person name="Yang B."/>
        </authorList>
    </citation>
    <scope>NUCLEOTIDE SEQUENCE [LARGE SCALE GENOMIC DNA]</scope>
    <source>
        <strain evidence="1">Ann1</strain>
    </source>
</reference>
<proteinExistence type="predicted"/>
<organism evidence="1 2">
    <name type="scientific">Dendrolimus kikuchii</name>
    <dbReference type="NCBI Taxonomy" id="765133"/>
    <lineage>
        <taxon>Eukaryota</taxon>
        <taxon>Metazoa</taxon>
        <taxon>Ecdysozoa</taxon>
        <taxon>Arthropoda</taxon>
        <taxon>Hexapoda</taxon>
        <taxon>Insecta</taxon>
        <taxon>Pterygota</taxon>
        <taxon>Neoptera</taxon>
        <taxon>Endopterygota</taxon>
        <taxon>Lepidoptera</taxon>
        <taxon>Glossata</taxon>
        <taxon>Ditrysia</taxon>
        <taxon>Bombycoidea</taxon>
        <taxon>Lasiocampidae</taxon>
        <taxon>Dendrolimus</taxon>
    </lineage>
</organism>
<sequence>MRRFIIVAFTANVFCGVFSYKDIKCTRPHEYYDPCPYNCPPQTCDSLDRAYACPIGPVRIDGKVPCHGACRCKRGYYRNAIGECISEANCRKCSGPHEYFSCGVFCDNVCETLKEQNQTNCPIETFVCVKQCYCEKDYARAANGTCIPIPDCEISCNGDPNAQPGCGTYCNRRCSDIGKEPQACITLCKENACDCKDGFFLNEVTGKCVRAEDCPLSCGNNEVFTHCIQGQSGPQTCRDVGKPLPCPRIDPKYCKKGCLCKPGYVRDDNGVCIPKNKCPCGRNEVYNSCIQGYCAPKTCSELGQPIPCPDINPEFCEKGCLCEPGYVRNDRGYCIPVKECPSCGGDPNAMSGCGVNCNKRCSTYGKEPQFCPLFCKINGCDCKDGFLFDEATGRCVRPCDCSNEN</sequence>
<name>A0ACC1D8J3_9NEOP</name>
<accession>A0ACC1D8J3</accession>
<evidence type="ECO:0000313" key="2">
    <source>
        <dbReference type="Proteomes" id="UP000824533"/>
    </source>
</evidence>
<gene>
    <name evidence="1" type="ORF">K1T71_004592</name>
</gene>
<protein>
    <submittedName>
        <fullName evidence="1">Uncharacterized protein</fullName>
    </submittedName>
</protein>
<comment type="caution">
    <text evidence="1">The sequence shown here is derived from an EMBL/GenBank/DDBJ whole genome shotgun (WGS) entry which is preliminary data.</text>
</comment>
<evidence type="ECO:0000313" key="1">
    <source>
        <dbReference type="EMBL" id="KAJ0180001.1"/>
    </source>
</evidence>
<keyword evidence="2" id="KW-1185">Reference proteome</keyword>
<dbReference type="Proteomes" id="UP000824533">
    <property type="component" value="Linkage Group LG07"/>
</dbReference>